<organism evidence="6 7">
    <name type="scientific">Acidiphilium multivorum (strain DSM 11245 / JCM 8867 / NBRC 100883 / AIU 301)</name>
    <dbReference type="NCBI Taxonomy" id="926570"/>
    <lineage>
        <taxon>Bacteria</taxon>
        <taxon>Pseudomonadati</taxon>
        <taxon>Pseudomonadota</taxon>
        <taxon>Alphaproteobacteria</taxon>
        <taxon>Acetobacterales</taxon>
        <taxon>Acidocellaceae</taxon>
        <taxon>Acidiphilium</taxon>
    </lineage>
</organism>
<dbReference type="SUPFAM" id="SSF51905">
    <property type="entry name" value="FAD/NAD(P)-binding domain"/>
    <property type="match status" value="2"/>
</dbReference>
<dbReference type="Proteomes" id="UP000007100">
    <property type="component" value="Chromosome"/>
</dbReference>
<dbReference type="PANTHER" id="PTHR42913:SF9">
    <property type="entry name" value="SLR1591 PROTEIN"/>
    <property type="match status" value="1"/>
</dbReference>
<dbReference type="NCBIfam" id="TIGR03169">
    <property type="entry name" value="Nterm_to_SelD"/>
    <property type="match status" value="1"/>
</dbReference>
<dbReference type="OrthoDB" id="9767928at2"/>
<evidence type="ECO:0000313" key="7">
    <source>
        <dbReference type="Proteomes" id="UP000007100"/>
    </source>
</evidence>
<name>F0J3Y6_ACIMA</name>
<dbReference type="PRINTS" id="PR00368">
    <property type="entry name" value="FADPNR"/>
</dbReference>
<evidence type="ECO:0000256" key="1">
    <source>
        <dbReference type="ARBA" id="ARBA00001974"/>
    </source>
</evidence>
<dbReference type="InterPro" id="IPR017584">
    <property type="entry name" value="Pyridine_nucleo_diS_OxRdtase_N"/>
</dbReference>
<comment type="cofactor">
    <cofactor evidence="1">
        <name>FAD</name>
        <dbReference type="ChEBI" id="CHEBI:57692"/>
    </cofactor>
</comment>
<evidence type="ECO:0000256" key="4">
    <source>
        <dbReference type="ARBA" id="ARBA00023002"/>
    </source>
</evidence>
<dbReference type="PANTHER" id="PTHR42913">
    <property type="entry name" value="APOPTOSIS-INDUCING FACTOR 1"/>
    <property type="match status" value="1"/>
</dbReference>
<dbReference type="RefSeq" id="WP_013640835.1">
    <property type="nucleotide sequence ID" value="NC_015186.1"/>
</dbReference>
<evidence type="ECO:0000256" key="2">
    <source>
        <dbReference type="ARBA" id="ARBA00022630"/>
    </source>
</evidence>
<dbReference type="Pfam" id="PF07992">
    <property type="entry name" value="Pyr_redox_2"/>
    <property type="match status" value="1"/>
</dbReference>
<dbReference type="InterPro" id="IPR051169">
    <property type="entry name" value="NADH-Q_oxidoreductase"/>
</dbReference>
<dbReference type="InterPro" id="IPR023753">
    <property type="entry name" value="FAD/NAD-binding_dom"/>
</dbReference>
<evidence type="ECO:0000313" key="6">
    <source>
        <dbReference type="EMBL" id="BAJ82127.1"/>
    </source>
</evidence>
<reference evidence="6 7" key="1">
    <citation type="submission" date="2010-12" db="EMBL/GenBank/DDBJ databases">
        <title>Whole genome sequence of Acidiphilium multivorum AIU301.</title>
        <authorList>
            <person name="Narita-Yamada S."/>
            <person name="Nakamura S."/>
            <person name="Ito N."/>
            <person name="Takarada H."/>
            <person name="Katano Y."/>
            <person name="Nakazawa H."/>
            <person name="Hosoyama A."/>
            <person name="Yamada R."/>
            <person name="Fujita N."/>
        </authorList>
    </citation>
    <scope>NUCLEOTIDE SEQUENCE [LARGE SCALE GENOMIC DNA]</scope>
    <source>
        <strain evidence="7">DSM 11245 / JCM 8867 / AIU301</strain>
    </source>
</reference>
<feature type="domain" description="FAD/NAD(P)-binding" evidence="5">
    <location>
        <begin position="6"/>
        <end position="306"/>
    </location>
</feature>
<dbReference type="KEGG" id="amv:ACMV_27800"/>
<evidence type="ECO:0000259" key="5">
    <source>
        <dbReference type="Pfam" id="PF07992"/>
    </source>
</evidence>
<sequence>MPVRHLLLVGAGHASIEVLRSFALAPVAGLRLTVLTPSPALRYSGMLPGIVAGHADPAAGTIDTAGLARAAGAALCVDRASFVDAGRRRVFRDGGDPVDYDLLVLDVGAPPATPDAPQALPVRPADELLARLAPLDEAAARPAPFRIAVVGGGAAGVELVFALETRLRARRAEAGADPATLSFVLLPGPFGLLPTLPAGVARQVRALFAARGIEVGPSGLAGAPKDGAIPLDDGSRIEADVSLWASGAAAPSWLRGGGLATDAKGFVAVAPTLRSISHENVFAAGDIAGFGGMKVPKSGLYAVRQGPVLAENLRRHVDGRPLRPFRPQRAALYLLATGPDHAIGTRNGIVFSGAWVRRWKDRIDRRFIARFSTP</sequence>
<dbReference type="HOGENOM" id="CLU_021377_4_0_5"/>
<dbReference type="GO" id="GO:0003955">
    <property type="term" value="F:NAD(P)H dehydrogenase (quinone) activity"/>
    <property type="evidence" value="ECO:0007669"/>
    <property type="project" value="TreeGrafter"/>
</dbReference>
<keyword evidence="3" id="KW-0274">FAD</keyword>
<keyword evidence="4" id="KW-0560">Oxidoreductase</keyword>
<dbReference type="GO" id="GO:0019646">
    <property type="term" value="P:aerobic electron transport chain"/>
    <property type="evidence" value="ECO:0007669"/>
    <property type="project" value="TreeGrafter"/>
</dbReference>
<dbReference type="EMBL" id="AP012035">
    <property type="protein sequence ID" value="BAJ82127.1"/>
    <property type="molecule type" value="Genomic_DNA"/>
</dbReference>
<evidence type="ECO:0000256" key="3">
    <source>
        <dbReference type="ARBA" id="ARBA00022827"/>
    </source>
</evidence>
<proteinExistence type="predicted"/>
<dbReference type="AlphaFoldDB" id="F0J3Y6"/>
<dbReference type="InterPro" id="IPR036188">
    <property type="entry name" value="FAD/NAD-bd_sf"/>
</dbReference>
<dbReference type="Gene3D" id="3.50.50.100">
    <property type="match status" value="1"/>
</dbReference>
<keyword evidence="7" id="KW-1185">Reference proteome</keyword>
<gene>
    <name evidence="6" type="ordered locus">ACMV_27800</name>
</gene>
<keyword evidence="2" id="KW-0285">Flavoprotein</keyword>
<protein>
    <submittedName>
        <fullName evidence="6">Putative oxidoreductase</fullName>
    </submittedName>
</protein>
<accession>F0J3Y6</accession>